<dbReference type="Proteomes" id="UP000091956">
    <property type="component" value="Unassembled WGS sequence"/>
</dbReference>
<name>A0A1B8G779_9PEZI</name>
<dbReference type="EMBL" id="KV460283">
    <property type="protein sequence ID" value="OBT91680.1"/>
    <property type="molecule type" value="Genomic_DNA"/>
</dbReference>
<gene>
    <name evidence="8" type="ORF">VE01_10335</name>
</gene>
<keyword evidence="5 7" id="KW-0472">Membrane</keyword>
<dbReference type="AlphaFoldDB" id="A0A1B8G779"/>
<proteinExistence type="inferred from homology"/>
<feature type="transmembrane region" description="Helical" evidence="7">
    <location>
        <begin position="216"/>
        <end position="238"/>
    </location>
</feature>
<reference evidence="8 9" key="1">
    <citation type="submission" date="2016-03" db="EMBL/GenBank/DDBJ databases">
        <title>Comparative genomics of Pseudogymnoascus destructans, the fungus causing white-nose syndrome of bats.</title>
        <authorList>
            <person name="Palmer J.M."/>
            <person name="Drees K.P."/>
            <person name="Foster J.T."/>
            <person name="Lindner D.L."/>
        </authorList>
    </citation>
    <scope>NUCLEOTIDE SEQUENCE [LARGE SCALE GENOMIC DNA]</scope>
    <source>
        <strain evidence="8 9">UAMH 10579</strain>
    </source>
</reference>
<evidence type="ECO:0000256" key="6">
    <source>
        <dbReference type="PIRSR" id="PIRSR604254-1"/>
    </source>
</evidence>
<evidence type="ECO:0000256" key="1">
    <source>
        <dbReference type="ARBA" id="ARBA00004141"/>
    </source>
</evidence>
<dbReference type="Pfam" id="PF03006">
    <property type="entry name" value="HlyIII"/>
    <property type="match status" value="1"/>
</dbReference>
<dbReference type="GO" id="GO:0046872">
    <property type="term" value="F:metal ion binding"/>
    <property type="evidence" value="ECO:0007669"/>
    <property type="project" value="UniProtKB-KW"/>
</dbReference>
<dbReference type="PANTHER" id="PTHR20855:SF52">
    <property type="entry name" value="ADIPONECTIN RECEPTOR PROTEIN"/>
    <property type="match status" value="1"/>
</dbReference>
<keyword evidence="3 7" id="KW-0812">Transmembrane</keyword>
<evidence type="ECO:0000313" key="9">
    <source>
        <dbReference type="Proteomes" id="UP000091956"/>
    </source>
</evidence>
<comment type="subcellular location">
    <subcellularLocation>
        <location evidence="1">Membrane</location>
        <topology evidence="1">Multi-pass membrane protein</topology>
    </subcellularLocation>
</comment>
<organism evidence="8 9">
    <name type="scientific">Pseudogymnoascus verrucosus</name>
    <dbReference type="NCBI Taxonomy" id="342668"/>
    <lineage>
        <taxon>Eukaryota</taxon>
        <taxon>Fungi</taxon>
        <taxon>Dikarya</taxon>
        <taxon>Ascomycota</taxon>
        <taxon>Pezizomycotina</taxon>
        <taxon>Leotiomycetes</taxon>
        <taxon>Thelebolales</taxon>
        <taxon>Thelebolaceae</taxon>
        <taxon>Pseudogymnoascus</taxon>
    </lineage>
</organism>
<dbReference type="GO" id="GO:0006882">
    <property type="term" value="P:intracellular zinc ion homeostasis"/>
    <property type="evidence" value="ECO:0007669"/>
    <property type="project" value="TreeGrafter"/>
</dbReference>
<dbReference type="GO" id="GO:0038023">
    <property type="term" value="F:signaling receptor activity"/>
    <property type="evidence" value="ECO:0007669"/>
    <property type="project" value="TreeGrafter"/>
</dbReference>
<feature type="transmembrane region" description="Helical" evidence="7">
    <location>
        <begin position="85"/>
        <end position="106"/>
    </location>
</feature>
<reference evidence="9" key="2">
    <citation type="journal article" date="2018" name="Nat. Commun.">
        <title>Extreme sensitivity to ultraviolet light in the fungal pathogen causing white-nose syndrome of bats.</title>
        <authorList>
            <person name="Palmer J.M."/>
            <person name="Drees K.P."/>
            <person name="Foster J.T."/>
            <person name="Lindner D.L."/>
        </authorList>
    </citation>
    <scope>NUCLEOTIDE SEQUENCE [LARGE SCALE GENOMIC DNA]</scope>
    <source>
        <strain evidence="9">UAMH 10579</strain>
    </source>
</reference>
<feature type="transmembrane region" description="Helical" evidence="7">
    <location>
        <begin position="118"/>
        <end position="139"/>
    </location>
</feature>
<sequence>MSSFSRLRKQYASIQTELTELSEEPPITPLADKFEYVRPTLLSFDELPEWQKDSPFIRSGYRPESNSAQACFASWLYLHNESVNIYSHLIPGIFFLAGEVMIYQYFDARYPVATVSDRLIFAFFLLTAVTCLGLSAMFHTFLSHSAIMSHVWLQLDFVGIIVLILGDFVSAIYVGFYCEPALQKTYFTMIISLCSASIFILLNPRFQGDRWRTLRVCTFVCTGLSGFLPLAHGIKILGFSQMLKQSGMPYYLAEGLLLILGTLFYTLRIPESFKPGRFDIFGCSHQIFHVLVVLATVVHLFGILSAFDYHHRYDACGLSGSQWPL</sequence>
<evidence type="ECO:0000313" key="8">
    <source>
        <dbReference type="EMBL" id="OBT91680.1"/>
    </source>
</evidence>
<accession>A0A1B8G779</accession>
<feature type="transmembrane region" description="Helical" evidence="7">
    <location>
        <begin position="250"/>
        <end position="267"/>
    </location>
</feature>
<keyword evidence="4 7" id="KW-1133">Transmembrane helix</keyword>
<evidence type="ECO:0000256" key="3">
    <source>
        <dbReference type="ARBA" id="ARBA00022692"/>
    </source>
</evidence>
<dbReference type="STRING" id="342668.A0A1B8G779"/>
<feature type="transmembrane region" description="Helical" evidence="7">
    <location>
        <begin position="287"/>
        <end position="307"/>
    </location>
</feature>
<dbReference type="GO" id="GO:0016020">
    <property type="term" value="C:membrane"/>
    <property type="evidence" value="ECO:0007669"/>
    <property type="project" value="UniProtKB-SubCell"/>
</dbReference>
<dbReference type="PANTHER" id="PTHR20855">
    <property type="entry name" value="ADIPOR/PROGESTIN RECEPTOR-RELATED"/>
    <property type="match status" value="1"/>
</dbReference>
<dbReference type="OrthoDB" id="529367at2759"/>
<feature type="binding site" evidence="6">
    <location>
        <position position="139"/>
    </location>
    <ligand>
        <name>Zn(2+)</name>
        <dbReference type="ChEBI" id="CHEBI:29105"/>
    </ligand>
</feature>
<dbReference type="RefSeq" id="XP_018125413.1">
    <property type="nucleotide sequence ID" value="XM_018279738.2"/>
</dbReference>
<dbReference type="GeneID" id="28843721"/>
<keyword evidence="6" id="KW-0862">Zinc</keyword>
<comment type="similarity">
    <text evidence="2">Belongs to the ADIPOR family.</text>
</comment>
<protein>
    <submittedName>
        <fullName evidence="8">Uncharacterized protein</fullName>
    </submittedName>
</protein>
<evidence type="ECO:0000256" key="4">
    <source>
        <dbReference type="ARBA" id="ARBA00022989"/>
    </source>
</evidence>
<evidence type="ECO:0000256" key="7">
    <source>
        <dbReference type="SAM" id="Phobius"/>
    </source>
</evidence>
<keyword evidence="6" id="KW-0479">Metal-binding</keyword>
<dbReference type="InterPro" id="IPR004254">
    <property type="entry name" value="AdipoR/HlyIII-related"/>
</dbReference>
<evidence type="ECO:0000256" key="5">
    <source>
        <dbReference type="ARBA" id="ARBA00023136"/>
    </source>
</evidence>
<evidence type="ECO:0000256" key="2">
    <source>
        <dbReference type="ARBA" id="ARBA00007018"/>
    </source>
</evidence>
<feature type="transmembrane region" description="Helical" evidence="7">
    <location>
        <begin position="186"/>
        <end position="204"/>
    </location>
</feature>
<feature type="transmembrane region" description="Helical" evidence="7">
    <location>
        <begin position="151"/>
        <end position="174"/>
    </location>
</feature>
<keyword evidence="9" id="KW-1185">Reference proteome</keyword>
<feature type="binding site" evidence="6">
    <location>
        <position position="285"/>
    </location>
    <ligand>
        <name>Zn(2+)</name>
        <dbReference type="ChEBI" id="CHEBI:29105"/>
    </ligand>
</feature>
<feature type="binding site" evidence="6">
    <location>
        <position position="289"/>
    </location>
    <ligand>
        <name>Zn(2+)</name>
        <dbReference type="ChEBI" id="CHEBI:29105"/>
    </ligand>
</feature>